<feature type="compositionally biased region" description="Low complexity" evidence="1">
    <location>
        <begin position="105"/>
        <end position="122"/>
    </location>
</feature>
<feature type="compositionally biased region" description="Low complexity" evidence="1">
    <location>
        <begin position="161"/>
        <end position="178"/>
    </location>
</feature>
<feature type="region of interest" description="Disordered" evidence="1">
    <location>
        <begin position="878"/>
        <end position="915"/>
    </location>
</feature>
<dbReference type="EMBL" id="JAACFV010000003">
    <property type="protein sequence ID" value="KAF7513839.1"/>
    <property type="molecule type" value="Genomic_DNA"/>
</dbReference>
<feature type="compositionally biased region" description="Polar residues" evidence="1">
    <location>
        <begin position="278"/>
        <end position="303"/>
    </location>
</feature>
<feature type="compositionally biased region" description="Polar residues" evidence="1">
    <location>
        <begin position="183"/>
        <end position="226"/>
    </location>
</feature>
<protein>
    <recommendedName>
        <fullName evidence="2">RanBD1 domain-containing protein</fullName>
    </recommendedName>
</protein>
<feature type="region of interest" description="Disordered" evidence="1">
    <location>
        <begin position="1324"/>
        <end position="1391"/>
    </location>
</feature>
<proteinExistence type="predicted"/>
<feature type="compositionally biased region" description="Low complexity" evidence="1">
    <location>
        <begin position="1198"/>
        <end position="1207"/>
    </location>
</feature>
<name>A0A8H7AT10_9EURO</name>
<comment type="caution">
    <text evidence="3">The sequence shown here is derived from an EMBL/GenBank/DDBJ whole genome shotgun (WGS) entry which is preliminary data.</text>
</comment>
<dbReference type="Proteomes" id="UP000606974">
    <property type="component" value="Unassembled WGS sequence"/>
</dbReference>
<accession>A0A8H7AT10</accession>
<evidence type="ECO:0000313" key="4">
    <source>
        <dbReference type="Proteomes" id="UP000606974"/>
    </source>
</evidence>
<feature type="compositionally biased region" description="Acidic residues" evidence="1">
    <location>
        <begin position="998"/>
        <end position="1007"/>
    </location>
</feature>
<feature type="domain" description="RanBD1" evidence="2">
    <location>
        <begin position="1378"/>
        <end position="1516"/>
    </location>
</feature>
<dbReference type="Pfam" id="PF00638">
    <property type="entry name" value="Ran_BP1"/>
    <property type="match status" value="1"/>
</dbReference>
<feature type="compositionally biased region" description="Low complexity" evidence="1">
    <location>
        <begin position="684"/>
        <end position="696"/>
    </location>
</feature>
<feature type="compositionally biased region" description="Polar residues" evidence="1">
    <location>
        <begin position="475"/>
        <end position="486"/>
    </location>
</feature>
<dbReference type="InterPro" id="IPR000156">
    <property type="entry name" value="Ran_bind_dom"/>
</dbReference>
<organism evidence="3 4">
    <name type="scientific">Endocarpon pusillum</name>
    <dbReference type="NCBI Taxonomy" id="364733"/>
    <lineage>
        <taxon>Eukaryota</taxon>
        <taxon>Fungi</taxon>
        <taxon>Dikarya</taxon>
        <taxon>Ascomycota</taxon>
        <taxon>Pezizomycotina</taxon>
        <taxon>Eurotiomycetes</taxon>
        <taxon>Chaetothyriomycetidae</taxon>
        <taxon>Verrucariales</taxon>
        <taxon>Verrucariaceae</taxon>
        <taxon>Endocarpon</taxon>
    </lineage>
</organism>
<feature type="compositionally biased region" description="Low complexity" evidence="1">
    <location>
        <begin position="665"/>
        <end position="676"/>
    </location>
</feature>
<feature type="compositionally biased region" description="Low complexity" evidence="1">
    <location>
        <begin position="1286"/>
        <end position="1306"/>
    </location>
</feature>
<feature type="compositionally biased region" description="Polar residues" evidence="1">
    <location>
        <begin position="1159"/>
        <end position="1173"/>
    </location>
</feature>
<feature type="compositionally biased region" description="Basic and acidic residues" evidence="1">
    <location>
        <begin position="382"/>
        <end position="392"/>
    </location>
</feature>
<feature type="compositionally biased region" description="Polar residues" evidence="1">
    <location>
        <begin position="25"/>
        <end position="35"/>
    </location>
</feature>
<evidence type="ECO:0000259" key="2">
    <source>
        <dbReference type="PROSITE" id="PS50196"/>
    </source>
</evidence>
<feature type="compositionally biased region" description="Low complexity" evidence="1">
    <location>
        <begin position="423"/>
        <end position="444"/>
    </location>
</feature>
<feature type="compositionally biased region" description="Acidic residues" evidence="1">
    <location>
        <begin position="1063"/>
        <end position="1074"/>
    </location>
</feature>
<feature type="compositionally biased region" description="Polar residues" evidence="1">
    <location>
        <begin position="123"/>
        <end position="135"/>
    </location>
</feature>
<evidence type="ECO:0000256" key="1">
    <source>
        <dbReference type="SAM" id="MobiDB-lite"/>
    </source>
</evidence>
<dbReference type="InterPro" id="IPR053074">
    <property type="entry name" value="NPC_Nucleoporin"/>
</dbReference>
<evidence type="ECO:0000313" key="3">
    <source>
        <dbReference type="EMBL" id="KAF7513839.1"/>
    </source>
</evidence>
<dbReference type="PANTHER" id="PTHR38697">
    <property type="entry name" value="NUCLEAR PORE COMPLEX PROTEIN SIMILAR TO S. CEREVISIAE NUP2 (EUROFUNG)"/>
    <property type="match status" value="1"/>
</dbReference>
<feature type="region of interest" description="Disordered" evidence="1">
    <location>
        <begin position="985"/>
        <end position="1312"/>
    </location>
</feature>
<gene>
    <name evidence="3" type="ORF">GJ744_006453</name>
</gene>
<dbReference type="CDD" id="cd13170">
    <property type="entry name" value="RanBD_NUP50"/>
    <property type="match status" value="1"/>
</dbReference>
<feature type="compositionally biased region" description="Low complexity" evidence="1">
    <location>
        <begin position="65"/>
        <end position="88"/>
    </location>
</feature>
<dbReference type="Gene3D" id="2.30.29.30">
    <property type="entry name" value="Pleckstrin-homology domain (PH domain)/Phosphotyrosine-binding domain (PTB)"/>
    <property type="match status" value="1"/>
</dbReference>
<feature type="compositionally biased region" description="Polar residues" evidence="1">
    <location>
        <begin position="445"/>
        <end position="465"/>
    </location>
</feature>
<feature type="compositionally biased region" description="Polar residues" evidence="1">
    <location>
        <begin position="493"/>
        <end position="509"/>
    </location>
</feature>
<feature type="compositionally biased region" description="Low complexity" evidence="1">
    <location>
        <begin position="311"/>
        <end position="336"/>
    </location>
</feature>
<dbReference type="InterPro" id="IPR011993">
    <property type="entry name" value="PH-like_dom_sf"/>
</dbReference>
<sequence>MSKREAEFQIHNQPMSEAEIRAANRMNNQTPSKATPAQLAARKIREAKSSMARRRTPGLSPAPTGPSFSTTQPTPSFTNTQPTPSFFPANPATSAFGGNGVNGVQTTKPPQQQPFAAPSSSTFNFTAPTGTNPFAASQPSNPFSNQNSSIQFGQQAPGGVQQSSIFSQPSAPQQPSNPFGVTGNFSFGQSTGVNNSFPPTQNTSIFSKSTPAASSFTFGSNPSFSQAPPFGAAPQTSAADHDVSMDSSESPFKSPRKQTMADQPAEAKPAPPVFGGSNPFSFTPANNGSGKETNSKPSINLGNSIFRPKNTAAQQPPQTSASISSQSSKSAEQTSPDKTTQPSAPIFNFFPKSIESEKEATENQIASASTHTFNPFAPPRSGDTEKPQETKAEAPFSFGAFSESSQKQNHEQPSEQKAQGAAPFNPFQSSQSSNSESVPSQPQERTSSPAPIQSSQPNGSTSLNPFQPPNDDSHQTQSPDSLNVKQPSKLASAETSQNASQSSVFQTAKPSEAGNPADGSSQSSGRLFRTLQPGAEGFSKAAPPPLKSALKKPSYTQSKVIVTPQLAEANASPPKEDISASASTSLFEPPQLAKSPETKGNANNIRPSISASANAPEHPDEANAKGARRASETSNLFAQSLRQASKSASQDAGILTPPASQAERSSASPTKPAAAPQKVDNQFPTAAASPSTSTSEPIVVKIKSHGASAVPQELSNDEFVDFDKSYRLRSLNSQFKKRIAELDPEKHDFEPIIRFYATQRDAIGHPIGGLYHRVKAGEKRKTEQADRDEVVTNPAKRTKIDNTAVTFDQEAYRPVLGFSAITSVSTAPQPATEASPEMEIERSVFKPNSISNGSITAHQAATSSNTSNVFKSMLSFSNQGSSGNCSPPRASSVSTSKPAEQPTQLFGSSSFTPLNKTTSALQNDIQINSNGTNFGSNSSPQKTSQLFQPEAAAGSMLEPPKFANAGGTDFMSAFSAQAKKNAAKMEAENKAKRKAEDFDSDEDDEAEYERKVAEEDRAKRARIESIAKAASGFTPVLSAASSTNGAGPVAEQAEESIRHDEANESDQSEVDEGAGSEASHDYGAGENLEEDENEEDDIEDSQEDHGDDDETDEDDDIQTAMTKSHAKAKNPFSPSSDPKSLFNRITKPAAPSEDKETDGASTPVQANNSSTFSAPPGTGLFGSRPTTPSLDSPKPFGSSIFSNSVSSNTPTADNTWKPGSAIKFGAPTSAPAVNITPATPLAKTNGYSTQRPLSTFSAEGSASTASKAGADNKNNSSPKITTSVFGAPSFPAQSAGSAAGSPKPFSNLFGDASKKTTVNQSSAANVGFTFGGPSKLGPSPFLAPSNASSAITSRATSPGLTDNDSAAESGPDEQAKDPQSDLMTLRPGEENEDVLFEVRTKALEPMTEKELTAIGSKDEAGWKTRGLGPLRVLKHSGTGRARIVMRAEPGANVVINSQLIHDNKYDLNPSGKESASLKMGVFMDGKYKSWVFKIKTMKIAHELVDCLKENEPAARDADSD</sequence>
<dbReference type="SUPFAM" id="SSF50729">
    <property type="entry name" value="PH domain-like"/>
    <property type="match status" value="1"/>
</dbReference>
<feature type="compositionally biased region" description="Polar residues" evidence="1">
    <location>
        <begin position="1245"/>
        <end position="1284"/>
    </location>
</feature>
<feature type="compositionally biased region" description="Basic and acidic residues" evidence="1">
    <location>
        <begin position="1008"/>
        <end position="1025"/>
    </location>
</feature>
<feature type="region of interest" description="Disordered" evidence="1">
    <location>
        <begin position="1"/>
        <end position="696"/>
    </location>
</feature>
<feature type="compositionally biased region" description="Polar residues" evidence="1">
    <location>
        <begin position="598"/>
        <end position="613"/>
    </location>
</feature>
<feature type="compositionally biased region" description="Polar residues" evidence="1">
    <location>
        <begin position="362"/>
        <end position="373"/>
    </location>
</feature>
<feature type="compositionally biased region" description="Low complexity" evidence="1">
    <location>
        <begin position="137"/>
        <end position="152"/>
    </location>
</feature>
<feature type="compositionally biased region" description="Acidic residues" evidence="1">
    <location>
        <begin position="1087"/>
        <end position="1117"/>
    </location>
</feature>
<dbReference type="PROSITE" id="PS50196">
    <property type="entry name" value="RANBD1"/>
    <property type="match status" value="1"/>
</dbReference>
<dbReference type="PANTHER" id="PTHR38697:SF1">
    <property type="entry name" value="NUCLEAR PORE COMPLEX PROTEIN SIMILAR TO S. CEREVISIAE NUP2 (EUROFUNG)"/>
    <property type="match status" value="1"/>
</dbReference>
<dbReference type="OrthoDB" id="185618at2759"/>
<keyword evidence="4" id="KW-1185">Reference proteome</keyword>
<dbReference type="SMART" id="SM00160">
    <property type="entry name" value="RanBD"/>
    <property type="match status" value="1"/>
</dbReference>
<reference evidence="3" key="1">
    <citation type="submission" date="2020-02" db="EMBL/GenBank/DDBJ databases">
        <authorList>
            <person name="Palmer J.M."/>
        </authorList>
    </citation>
    <scope>NUCLEOTIDE SEQUENCE</scope>
    <source>
        <strain evidence="3">EPUS1.4</strain>
        <tissue evidence="3">Thallus</tissue>
    </source>
</reference>
<feature type="compositionally biased region" description="Polar residues" evidence="1">
    <location>
        <begin position="632"/>
        <end position="650"/>
    </location>
</feature>
<feature type="compositionally biased region" description="Polar residues" evidence="1">
    <location>
        <begin position="1345"/>
        <end position="1366"/>
    </location>
</feature>
<feature type="compositionally biased region" description="Basic and acidic residues" evidence="1">
    <location>
        <begin position="985"/>
        <end position="997"/>
    </location>
</feature>